<feature type="binding site" evidence="7">
    <location>
        <position position="147"/>
    </location>
    <ligand>
        <name>Zn(2+)</name>
        <dbReference type="ChEBI" id="CHEBI:29105"/>
        <note>catalytic</note>
    </ligand>
</feature>
<dbReference type="GO" id="GO:0008270">
    <property type="term" value="F:zinc ion binding"/>
    <property type="evidence" value="ECO:0007669"/>
    <property type="project" value="UniProtKB-UniRule"/>
</dbReference>
<feature type="region of interest" description="Disordered" evidence="8">
    <location>
        <begin position="176"/>
        <end position="195"/>
    </location>
</feature>
<evidence type="ECO:0000256" key="4">
    <source>
        <dbReference type="ARBA" id="ARBA00022759"/>
    </source>
</evidence>
<dbReference type="STRING" id="104099.AD949_12415"/>
<keyword evidence="5 7" id="KW-0378">Hydrolase</keyword>
<evidence type="ECO:0000313" key="10">
    <source>
        <dbReference type="Proteomes" id="UP000317617"/>
    </source>
</evidence>
<keyword evidence="7" id="KW-0690">Ribosome biogenesis</keyword>
<dbReference type="GO" id="GO:0004521">
    <property type="term" value="F:RNA endonuclease activity"/>
    <property type="evidence" value="ECO:0007669"/>
    <property type="project" value="UniProtKB-UniRule"/>
</dbReference>
<feature type="binding site" evidence="7">
    <location>
        <position position="143"/>
    </location>
    <ligand>
        <name>Zn(2+)</name>
        <dbReference type="ChEBI" id="CHEBI:29105"/>
        <note>catalytic</note>
    </ligand>
</feature>
<keyword evidence="3 7" id="KW-0479">Metal-binding</keyword>
<protein>
    <recommendedName>
        <fullName evidence="7">Endoribonuclease YbeY</fullName>
        <ecNumber evidence="7">3.1.-.-</ecNumber>
    </recommendedName>
</protein>
<evidence type="ECO:0000256" key="7">
    <source>
        <dbReference type="HAMAP-Rule" id="MF_00009"/>
    </source>
</evidence>
<comment type="similarity">
    <text evidence="1 7">Belongs to the endoribonuclease YbeY family.</text>
</comment>
<accession>A0A4Y3TJ38</accession>
<dbReference type="GO" id="GO:0005737">
    <property type="term" value="C:cytoplasm"/>
    <property type="evidence" value="ECO:0007669"/>
    <property type="project" value="UniProtKB-SubCell"/>
</dbReference>
<dbReference type="Proteomes" id="UP000317617">
    <property type="component" value="Unassembled WGS sequence"/>
</dbReference>
<keyword evidence="2 7" id="KW-0540">Nuclease</keyword>
<dbReference type="HAMAP" id="MF_00009">
    <property type="entry name" value="Endoribonucl_YbeY"/>
    <property type="match status" value="1"/>
</dbReference>
<dbReference type="OrthoDB" id="9807740at2"/>
<evidence type="ECO:0000256" key="2">
    <source>
        <dbReference type="ARBA" id="ARBA00022722"/>
    </source>
</evidence>
<keyword evidence="10" id="KW-1185">Reference proteome</keyword>
<dbReference type="AlphaFoldDB" id="A0A4Y3TJ38"/>
<gene>
    <name evidence="7" type="primary">ybeY</name>
    <name evidence="9" type="ORF">AOR01nite_02210</name>
</gene>
<evidence type="ECO:0000313" key="9">
    <source>
        <dbReference type="EMBL" id="GEB81744.1"/>
    </source>
</evidence>
<feature type="region of interest" description="Disordered" evidence="8">
    <location>
        <begin position="1"/>
        <end position="20"/>
    </location>
</feature>
<dbReference type="PANTHER" id="PTHR46986">
    <property type="entry name" value="ENDORIBONUCLEASE YBEY, CHLOROPLASTIC"/>
    <property type="match status" value="1"/>
</dbReference>
<organism evidence="9 10">
    <name type="scientific">Acetobacter orleanensis</name>
    <dbReference type="NCBI Taxonomy" id="104099"/>
    <lineage>
        <taxon>Bacteria</taxon>
        <taxon>Pseudomonadati</taxon>
        <taxon>Pseudomonadota</taxon>
        <taxon>Alphaproteobacteria</taxon>
        <taxon>Acetobacterales</taxon>
        <taxon>Acetobacteraceae</taxon>
        <taxon>Acetobacter</taxon>
    </lineage>
</organism>
<keyword evidence="7" id="KW-0963">Cytoplasm</keyword>
<dbReference type="InterPro" id="IPR020549">
    <property type="entry name" value="YbeY_CS"/>
</dbReference>
<dbReference type="PANTHER" id="PTHR46986:SF1">
    <property type="entry name" value="ENDORIBONUCLEASE YBEY, CHLOROPLASTIC"/>
    <property type="match status" value="1"/>
</dbReference>
<feature type="binding site" evidence="7">
    <location>
        <position position="153"/>
    </location>
    <ligand>
        <name>Zn(2+)</name>
        <dbReference type="ChEBI" id="CHEBI:29105"/>
        <note>catalytic</note>
    </ligand>
</feature>
<dbReference type="PROSITE" id="PS01306">
    <property type="entry name" value="UPF0054"/>
    <property type="match status" value="1"/>
</dbReference>
<dbReference type="NCBIfam" id="TIGR00043">
    <property type="entry name" value="rRNA maturation RNase YbeY"/>
    <property type="match status" value="1"/>
</dbReference>
<evidence type="ECO:0000256" key="6">
    <source>
        <dbReference type="ARBA" id="ARBA00022833"/>
    </source>
</evidence>
<dbReference type="GO" id="GO:0006364">
    <property type="term" value="P:rRNA processing"/>
    <property type="evidence" value="ECO:0007669"/>
    <property type="project" value="UniProtKB-UniRule"/>
</dbReference>
<dbReference type="SUPFAM" id="SSF55486">
    <property type="entry name" value="Metalloproteases ('zincins'), catalytic domain"/>
    <property type="match status" value="1"/>
</dbReference>
<evidence type="ECO:0000256" key="3">
    <source>
        <dbReference type="ARBA" id="ARBA00022723"/>
    </source>
</evidence>
<proteinExistence type="inferred from homology"/>
<dbReference type="Gene3D" id="3.40.390.30">
    <property type="entry name" value="Metalloproteases ('zincins'), catalytic domain"/>
    <property type="match status" value="1"/>
</dbReference>
<dbReference type="InterPro" id="IPR023091">
    <property type="entry name" value="MetalPrtase_cat_dom_sf_prd"/>
</dbReference>
<comment type="cofactor">
    <cofactor evidence="7">
        <name>Zn(2+)</name>
        <dbReference type="ChEBI" id="CHEBI:29105"/>
    </cofactor>
    <text evidence="7">Binds 1 zinc ion.</text>
</comment>
<dbReference type="InterPro" id="IPR002036">
    <property type="entry name" value="YbeY"/>
</dbReference>
<sequence>MEPPSSTSHVPARDVAGPENPATAGFFPSCAFEETPEILVEDRRWHCYVPRAEQLVRHTLAACKGYGRQPGSVVLSTDRVVRVLNGQHRGKHRPTNVLTFDPPFAPPPGIPGGDIIFALETVLREARAAGKSVSQHLAHLIVHGSLHLAGYDHHQAGEAREMEMLEARLLSRLHIPNPWKPQGKPEGMLQGTRQA</sequence>
<dbReference type="EC" id="3.1.-.-" evidence="7"/>
<dbReference type="Pfam" id="PF02130">
    <property type="entry name" value="YbeY"/>
    <property type="match status" value="1"/>
</dbReference>
<evidence type="ECO:0000256" key="1">
    <source>
        <dbReference type="ARBA" id="ARBA00010875"/>
    </source>
</evidence>
<comment type="subcellular location">
    <subcellularLocation>
        <location evidence="7">Cytoplasm</location>
    </subcellularLocation>
</comment>
<name>A0A4Y3TJ38_9PROT</name>
<evidence type="ECO:0000256" key="8">
    <source>
        <dbReference type="SAM" id="MobiDB-lite"/>
    </source>
</evidence>
<dbReference type="GO" id="GO:0004222">
    <property type="term" value="F:metalloendopeptidase activity"/>
    <property type="evidence" value="ECO:0007669"/>
    <property type="project" value="InterPro"/>
</dbReference>
<comment type="function">
    <text evidence="7">Single strand-specific metallo-endoribonuclease involved in late-stage 70S ribosome quality control and in maturation of the 3' terminus of the 16S rRNA.</text>
</comment>
<evidence type="ECO:0000256" key="5">
    <source>
        <dbReference type="ARBA" id="ARBA00022801"/>
    </source>
</evidence>
<dbReference type="EMBL" id="BJMU01000001">
    <property type="protein sequence ID" value="GEB81744.1"/>
    <property type="molecule type" value="Genomic_DNA"/>
</dbReference>
<reference evidence="9 10" key="1">
    <citation type="submission" date="2019-06" db="EMBL/GenBank/DDBJ databases">
        <title>Whole genome shotgun sequence of Acetobacter orleanensis NBRC 13752.</title>
        <authorList>
            <person name="Hosoyama A."/>
            <person name="Uohara A."/>
            <person name="Ohji S."/>
            <person name="Ichikawa N."/>
        </authorList>
    </citation>
    <scope>NUCLEOTIDE SEQUENCE [LARGE SCALE GENOMIC DNA]</scope>
    <source>
        <strain evidence="9 10">NBRC 13752</strain>
    </source>
</reference>
<comment type="caution">
    <text evidence="9">The sequence shown here is derived from an EMBL/GenBank/DDBJ whole genome shotgun (WGS) entry which is preliminary data.</text>
</comment>
<keyword evidence="4 7" id="KW-0255">Endonuclease</keyword>
<keyword evidence="7" id="KW-0698">rRNA processing</keyword>
<keyword evidence="6 7" id="KW-0862">Zinc</keyword>
<dbReference type="RefSeq" id="WP_082064684.1">
    <property type="nucleotide sequence ID" value="NZ_BJMU01000001.1"/>
</dbReference>